<dbReference type="SUPFAM" id="SSF52833">
    <property type="entry name" value="Thioredoxin-like"/>
    <property type="match status" value="1"/>
</dbReference>
<dbReference type="InterPro" id="IPR000866">
    <property type="entry name" value="AhpC/TSA"/>
</dbReference>
<dbReference type="RefSeq" id="WP_115389757.1">
    <property type="nucleotide sequence ID" value="NZ_JADZHC010000081.1"/>
</dbReference>
<dbReference type="GO" id="GO:0016209">
    <property type="term" value="F:antioxidant activity"/>
    <property type="evidence" value="ECO:0007669"/>
    <property type="project" value="InterPro"/>
</dbReference>
<proteinExistence type="predicted"/>
<dbReference type="PANTHER" id="PTHR42852">
    <property type="entry name" value="THIOL:DISULFIDE INTERCHANGE PROTEIN DSBE"/>
    <property type="match status" value="1"/>
</dbReference>
<evidence type="ECO:0000259" key="2">
    <source>
        <dbReference type="Pfam" id="PF00578"/>
    </source>
</evidence>
<protein>
    <submittedName>
        <fullName evidence="3">Thioredoxin-2</fullName>
    </submittedName>
</protein>
<dbReference type="GO" id="GO:0016491">
    <property type="term" value="F:oxidoreductase activity"/>
    <property type="evidence" value="ECO:0007669"/>
    <property type="project" value="InterPro"/>
</dbReference>
<name>A0A380A7H2_9GAMM</name>
<feature type="transmembrane region" description="Helical" evidence="1">
    <location>
        <begin position="12"/>
        <end position="32"/>
    </location>
</feature>
<dbReference type="Gene3D" id="3.40.30.10">
    <property type="entry name" value="Glutaredoxin"/>
    <property type="match status" value="1"/>
</dbReference>
<dbReference type="Proteomes" id="UP000254069">
    <property type="component" value="Unassembled WGS sequence"/>
</dbReference>
<sequence>MTQKNKPAHKGLRWLKTLLGYGLFILVVSVALDAFRSREMPETLPLQTVQSLAGNQLDIAAMSMERPVILYYWASWCGVCPLVSGTVDGFSDREQVVTVALQSGNNTQVKQYLQNKGYGFEVVNDPSGALARSLGVSATPTLLFIYQGEIRSSTTGVTSWPGIWLRLWLTKMNLI</sequence>
<dbReference type="PANTHER" id="PTHR42852:SF17">
    <property type="entry name" value="THIOREDOXIN-LIKE PROTEIN HI_1115"/>
    <property type="match status" value="1"/>
</dbReference>
<dbReference type="Pfam" id="PF00578">
    <property type="entry name" value="AhpC-TSA"/>
    <property type="match status" value="1"/>
</dbReference>
<evidence type="ECO:0000313" key="4">
    <source>
        <dbReference type="Proteomes" id="UP000254069"/>
    </source>
</evidence>
<dbReference type="InterPro" id="IPR050553">
    <property type="entry name" value="Thioredoxin_ResA/DsbE_sf"/>
</dbReference>
<keyword evidence="1" id="KW-0472">Membrane</keyword>
<accession>A0A380A7H2</accession>
<dbReference type="CDD" id="cd03011">
    <property type="entry name" value="TlpA_like_ScsD_MtbDsbE"/>
    <property type="match status" value="1"/>
</dbReference>
<keyword evidence="4" id="KW-1185">Reference proteome</keyword>
<dbReference type="EMBL" id="UGYO01000001">
    <property type="protein sequence ID" value="SUI75541.1"/>
    <property type="molecule type" value="Genomic_DNA"/>
</dbReference>
<keyword evidence="1" id="KW-1133">Transmembrane helix</keyword>
<keyword evidence="1" id="KW-0812">Transmembrane</keyword>
<feature type="domain" description="Alkyl hydroperoxide reductase subunit C/ Thiol specific antioxidant" evidence="2">
    <location>
        <begin position="45"/>
        <end position="151"/>
    </location>
</feature>
<evidence type="ECO:0000256" key="1">
    <source>
        <dbReference type="SAM" id="Phobius"/>
    </source>
</evidence>
<organism evidence="3 4">
    <name type="scientific">Shewanella algae</name>
    <dbReference type="NCBI Taxonomy" id="38313"/>
    <lineage>
        <taxon>Bacteria</taxon>
        <taxon>Pseudomonadati</taxon>
        <taxon>Pseudomonadota</taxon>
        <taxon>Gammaproteobacteria</taxon>
        <taxon>Alteromonadales</taxon>
        <taxon>Shewanellaceae</taxon>
        <taxon>Shewanella</taxon>
    </lineage>
</organism>
<dbReference type="InterPro" id="IPR036249">
    <property type="entry name" value="Thioredoxin-like_sf"/>
</dbReference>
<evidence type="ECO:0000313" key="3">
    <source>
        <dbReference type="EMBL" id="SUI75541.1"/>
    </source>
</evidence>
<reference evidence="3 4" key="1">
    <citation type="submission" date="2018-06" db="EMBL/GenBank/DDBJ databases">
        <authorList>
            <consortium name="Pathogen Informatics"/>
            <person name="Doyle S."/>
        </authorList>
    </citation>
    <scope>NUCLEOTIDE SEQUENCE [LARGE SCALE GENOMIC DNA]</scope>
    <source>
        <strain evidence="3 4">NCTC10738</strain>
    </source>
</reference>
<gene>
    <name evidence="3" type="primary">trxB_1</name>
    <name evidence="3" type="ORF">NCTC10738_02363</name>
</gene>
<dbReference type="AlphaFoldDB" id="A0A380A7H2"/>